<dbReference type="EMBL" id="OW152829">
    <property type="protein sequence ID" value="CAH2046642.1"/>
    <property type="molecule type" value="Genomic_DNA"/>
</dbReference>
<keyword evidence="1" id="KW-1133">Transmembrane helix</keyword>
<feature type="transmembrane region" description="Helical" evidence="1">
    <location>
        <begin position="165"/>
        <end position="190"/>
    </location>
</feature>
<accession>A0ABN8I5T6</accession>
<organism evidence="2 3">
    <name type="scientific">Iphiclides podalirius</name>
    <name type="common">scarce swallowtail</name>
    <dbReference type="NCBI Taxonomy" id="110791"/>
    <lineage>
        <taxon>Eukaryota</taxon>
        <taxon>Metazoa</taxon>
        <taxon>Ecdysozoa</taxon>
        <taxon>Arthropoda</taxon>
        <taxon>Hexapoda</taxon>
        <taxon>Insecta</taxon>
        <taxon>Pterygota</taxon>
        <taxon>Neoptera</taxon>
        <taxon>Endopterygota</taxon>
        <taxon>Lepidoptera</taxon>
        <taxon>Glossata</taxon>
        <taxon>Ditrysia</taxon>
        <taxon>Papilionoidea</taxon>
        <taxon>Papilionidae</taxon>
        <taxon>Papilioninae</taxon>
        <taxon>Iphiclides</taxon>
    </lineage>
</organism>
<keyword evidence="1" id="KW-0472">Membrane</keyword>
<dbReference type="Proteomes" id="UP000837857">
    <property type="component" value="Chromosome 17"/>
</dbReference>
<feature type="transmembrane region" description="Helical" evidence="1">
    <location>
        <begin position="54"/>
        <end position="77"/>
    </location>
</feature>
<reference evidence="2" key="1">
    <citation type="submission" date="2022-03" db="EMBL/GenBank/DDBJ databases">
        <authorList>
            <person name="Martin H S."/>
        </authorList>
    </citation>
    <scope>NUCLEOTIDE SEQUENCE</scope>
</reference>
<keyword evidence="3" id="KW-1185">Reference proteome</keyword>
<evidence type="ECO:0000313" key="3">
    <source>
        <dbReference type="Proteomes" id="UP000837857"/>
    </source>
</evidence>
<feature type="non-terminal residue" evidence="2">
    <location>
        <position position="1"/>
    </location>
</feature>
<proteinExistence type="predicted"/>
<feature type="transmembrane region" description="Helical" evidence="1">
    <location>
        <begin position="84"/>
        <end position="106"/>
    </location>
</feature>
<evidence type="ECO:0000256" key="1">
    <source>
        <dbReference type="SAM" id="Phobius"/>
    </source>
</evidence>
<keyword evidence="1" id="KW-0812">Transmembrane</keyword>
<evidence type="ECO:0000313" key="2">
    <source>
        <dbReference type="EMBL" id="CAH2046642.1"/>
    </source>
</evidence>
<sequence length="229" mass="24967">MACCARALPTIFLQVNMLLMLYAGAGLATAARLKWDPSTYVALREMLPREYRAAAAILLAGSLALLVLAHLALAALYSRRARRLLLVMYAALMAAMVSAQTAWGWWTGVRVAAWARSAQADELRRALQLREHLAPLLQHLAHWHPLPQRLNTIIKEAEADAPSNAYVAVAASALLMVLQPAAVALALLLAAKTTEVRRVAVANTSVSRSDDSEQRPLRAVYKNGRLVMV</sequence>
<protein>
    <submittedName>
        <fullName evidence="2">Uncharacterized protein</fullName>
    </submittedName>
</protein>
<gene>
    <name evidence="2" type="ORF">IPOD504_LOCUS5426</name>
</gene>
<name>A0ABN8I5T6_9NEOP</name>